<dbReference type="InterPro" id="IPR006310">
    <property type="entry name" value="DinG"/>
</dbReference>
<dbReference type="PANTHER" id="PTHR30231">
    <property type="entry name" value="DNA POLYMERASE III SUBUNIT EPSILON"/>
    <property type="match status" value="1"/>
</dbReference>
<dbReference type="GO" id="GO:0004386">
    <property type="term" value="F:helicase activity"/>
    <property type="evidence" value="ECO:0007669"/>
    <property type="project" value="UniProtKB-KW"/>
</dbReference>
<keyword evidence="5 10" id="KW-0547">Nucleotide-binding</keyword>
<dbReference type="GO" id="GO:0005829">
    <property type="term" value="C:cytosol"/>
    <property type="evidence" value="ECO:0007669"/>
    <property type="project" value="TreeGrafter"/>
</dbReference>
<dbReference type="Pfam" id="PF00929">
    <property type="entry name" value="RNase_T"/>
    <property type="match status" value="1"/>
</dbReference>
<dbReference type="NCBIfam" id="TIGR00573">
    <property type="entry name" value="dnaq"/>
    <property type="match status" value="1"/>
</dbReference>
<dbReference type="OrthoDB" id="9803913at2"/>
<evidence type="ECO:0000256" key="9">
    <source>
        <dbReference type="ARBA" id="ARBA00022932"/>
    </source>
</evidence>
<keyword evidence="6 10" id="KW-0378">Hydrolase</keyword>
<dbReference type="InterPro" id="IPR027417">
    <property type="entry name" value="P-loop_NTPase"/>
</dbReference>
<keyword evidence="13" id="KW-0347">Helicase</keyword>
<dbReference type="GO" id="GO:0003677">
    <property type="term" value="F:DNA binding"/>
    <property type="evidence" value="ECO:0007669"/>
    <property type="project" value="InterPro"/>
</dbReference>
<evidence type="ECO:0000256" key="10">
    <source>
        <dbReference type="HAMAP-Rule" id="MF_02206"/>
    </source>
</evidence>
<proteinExistence type="inferred from homology"/>
<keyword evidence="1" id="KW-0808">Transferase</keyword>
<dbReference type="InterPro" id="IPR036397">
    <property type="entry name" value="RNaseH_sf"/>
</dbReference>
<dbReference type="InterPro" id="IPR006555">
    <property type="entry name" value="ATP-dep_Helicase_C"/>
</dbReference>
<dbReference type="InterPro" id="IPR006054">
    <property type="entry name" value="DnaQ"/>
</dbReference>
<dbReference type="InterPro" id="IPR014013">
    <property type="entry name" value="Helic_SF1/SF2_ATP-bd_DinG/Rad3"/>
</dbReference>
<gene>
    <name evidence="10 11" type="primary">dinG</name>
    <name evidence="13" type="ORF">SAMN02745249_00756</name>
</gene>
<dbReference type="STRING" id="1121025.SAMN02745249_00756"/>
<dbReference type="SMART" id="SM00491">
    <property type="entry name" value="HELICc2"/>
    <property type="match status" value="1"/>
</dbReference>
<keyword evidence="14" id="KW-1185">Reference proteome</keyword>
<keyword evidence="9" id="KW-0239">DNA-directed DNA polymerase</keyword>
<dbReference type="SUPFAM" id="SSF52540">
    <property type="entry name" value="P-loop containing nucleoside triphosphate hydrolases"/>
    <property type="match status" value="1"/>
</dbReference>
<sequence length="932" mass="107849">MRPEQIYAIVDIEATGGSVGADERIIQFACVLLQNGEVIHTFETYVNPGRNIPYNIKQLTGISNKEVRRAPYFEEVAPIIIRLLEDTVFVAHNVGFDFRFLNEQLRLHDFLMLDIPAIDTVELTQIIYPTLDSFQLEDIASSLGYDLLNAHNALADAKATVYVFKELFKKVTKLPLVTLEKLEKLSSSTTHETFLFFREALSYARNFKAPLAEDLVVVNQLAMKNPEHLTVHETQSEKTSYPFSKEEKEKYLPSDYSFREVQAEMMDLIYNYLNADLSLEKLAIEVPPGVGKSLGYLFPAAFIATPKKPIVISTYTTVLQNQLIDETLPVLEKMLHRKIKTTLVKSSEHYLSLSVFERWLKQITAEDSEAYLSMRILVWLTETTTGDLSEINAGSHLDLSFWHDIRATKNQYTDDYWKDYDFYERIKATSKDSEIIITNHHFLAYDWKNKEPVLSNIENLIIDEAHHFADVATQSNTISLKGTEITTHLEKMGSLTNETGIFKLIYYLSEQNIIKKYDMQILARTTSAFHETWNNLYEELILYFSQQDLMQRKDSNFIEDEYELDFLTLKQKKWRKNILYNAEEFILTSQKIIKKAYESFDKLSVEYQLLLIELGNLTTYIKDWYDRLKHTLTFDKNSPKALRWVSFLPDDLTRTFELHVLKWGESNSLVDYLATHSKVVFTSSTLSFQDSEQYFSGQLKNLPMQFHPLESPFDYGKQVKLMVPEQRIHPKETQKTEYAKQLAKSIREILMDTKVNTIILFRSLEVLQDVYAILIEDKQLFDYLFLAQSISGTRNRILKNFKRNKPAVILGADSFFEGIDLPDEELELVILTRLPFPSPNTPLNRSKIGYLKQQGIHPFIGELLPQAILKYKQAFGRLIRNETDHGVMVVLDDRIISASYAKSFIDALPKGVSMEIYPNEQLGKEIQKFLGN</sequence>
<dbReference type="HAMAP" id="MF_02206">
    <property type="entry name" value="DinG_exonucl"/>
    <property type="match status" value="1"/>
</dbReference>
<evidence type="ECO:0000256" key="8">
    <source>
        <dbReference type="ARBA" id="ARBA00022840"/>
    </source>
</evidence>
<dbReference type="EC" id="3.1.-.-" evidence="10 11"/>
<evidence type="ECO:0000256" key="6">
    <source>
        <dbReference type="ARBA" id="ARBA00022801"/>
    </source>
</evidence>
<keyword evidence="3" id="KW-0235">DNA replication</keyword>
<keyword evidence="7 10" id="KW-0269">Exonuclease</keyword>
<name>A0A1M4UTB2_9LACT</name>
<reference evidence="13 14" key="1">
    <citation type="submission" date="2016-11" db="EMBL/GenBank/DDBJ databases">
        <authorList>
            <person name="Jaros S."/>
            <person name="Januszkiewicz K."/>
            <person name="Wedrychowicz H."/>
        </authorList>
    </citation>
    <scope>NUCLEOTIDE SEQUENCE [LARGE SCALE GENOMIC DNA]</scope>
    <source>
        <strain evidence="13 14">DSM 15692</strain>
    </source>
</reference>
<dbReference type="SUPFAM" id="SSF53098">
    <property type="entry name" value="Ribonuclease H-like"/>
    <property type="match status" value="1"/>
</dbReference>
<dbReference type="Gene3D" id="3.40.50.300">
    <property type="entry name" value="P-loop containing nucleotide triphosphate hydrolases"/>
    <property type="match status" value="2"/>
</dbReference>
<dbReference type="InterPro" id="IPR012337">
    <property type="entry name" value="RNaseH-like_sf"/>
</dbReference>
<evidence type="ECO:0000256" key="3">
    <source>
        <dbReference type="ARBA" id="ARBA00022705"/>
    </source>
</evidence>
<dbReference type="GO" id="GO:0005524">
    <property type="term" value="F:ATP binding"/>
    <property type="evidence" value="ECO:0007669"/>
    <property type="project" value="UniProtKB-UniRule"/>
</dbReference>
<keyword evidence="8 10" id="KW-0067">ATP-binding</keyword>
<dbReference type="Gene3D" id="3.30.420.10">
    <property type="entry name" value="Ribonuclease H-like superfamily/Ribonuclease H"/>
    <property type="match status" value="1"/>
</dbReference>
<dbReference type="PANTHER" id="PTHR30231:SF41">
    <property type="entry name" value="DNA POLYMERASE III SUBUNIT EPSILON"/>
    <property type="match status" value="1"/>
</dbReference>
<dbReference type="RefSeq" id="WP_073296626.1">
    <property type="nucleotide sequence ID" value="NZ_FQUF01000009.1"/>
</dbReference>
<feature type="short sequence motif" description="DEAH box" evidence="10">
    <location>
        <begin position="463"/>
        <end position="466"/>
    </location>
</feature>
<evidence type="ECO:0000256" key="5">
    <source>
        <dbReference type="ARBA" id="ARBA00022741"/>
    </source>
</evidence>
<dbReference type="GO" id="GO:0016818">
    <property type="term" value="F:hydrolase activity, acting on acid anhydrides, in phosphorus-containing anhydrides"/>
    <property type="evidence" value="ECO:0007669"/>
    <property type="project" value="InterPro"/>
</dbReference>
<comment type="caution">
    <text evidence="10">Lacks conserved residue(s) required for the propagation of feature annotation.</text>
</comment>
<dbReference type="NCBIfam" id="TIGR01407">
    <property type="entry name" value="dinG_rel"/>
    <property type="match status" value="1"/>
</dbReference>
<keyword evidence="4 10" id="KW-0540">Nuclease</keyword>
<feature type="domain" description="Helicase ATP-binding" evidence="12">
    <location>
        <begin position="248"/>
        <end position="525"/>
    </location>
</feature>
<evidence type="ECO:0000313" key="13">
    <source>
        <dbReference type="EMBL" id="SHE59908.1"/>
    </source>
</evidence>
<dbReference type="AlphaFoldDB" id="A0A1M4UTB2"/>
<dbReference type="InterPro" id="IPR013520">
    <property type="entry name" value="Ribonucl_H"/>
</dbReference>
<evidence type="ECO:0000256" key="1">
    <source>
        <dbReference type="ARBA" id="ARBA00022679"/>
    </source>
</evidence>
<dbReference type="Pfam" id="PF13307">
    <property type="entry name" value="Helicase_C_2"/>
    <property type="match status" value="1"/>
</dbReference>
<comment type="similarity">
    <text evidence="10 11">Belongs to the helicase family. DinG subfamily. Type 2 sub-subfamily.</text>
</comment>
<dbReference type="GO" id="GO:0045004">
    <property type="term" value="P:DNA replication proofreading"/>
    <property type="evidence" value="ECO:0007669"/>
    <property type="project" value="TreeGrafter"/>
</dbReference>
<dbReference type="GO" id="GO:0003887">
    <property type="term" value="F:DNA-directed DNA polymerase activity"/>
    <property type="evidence" value="ECO:0007669"/>
    <property type="project" value="UniProtKB-KW"/>
</dbReference>
<evidence type="ECO:0000256" key="2">
    <source>
        <dbReference type="ARBA" id="ARBA00022695"/>
    </source>
</evidence>
<evidence type="ECO:0000256" key="11">
    <source>
        <dbReference type="RuleBase" id="RU364106"/>
    </source>
</evidence>
<evidence type="ECO:0000313" key="14">
    <source>
        <dbReference type="Proteomes" id="UP000184128"/>
    </source>
</evidence>
<organism evidence="13 14">
    <name type="scientific">Atopostipes suicloacalis DSM 15692</name>
    <dbReference type="NCBI Taxonomy" id="1121025"/>
    <lineage>
        <taxon>Bacteria</taxon>
        <taxon>Bacillati</taxon>
        <taxon>Bacillota</taxon>
        <taxon>Bacilli</taxon>
        <taxon>Lactobacillales</taxon>
        <taxon>Carnobacteriaceae</taxon>
        <taxon>Atopostipes</taxon>
    </lineage>
</organism>
<comment type="function">
    <text evidence="10 11">3'-5' exonuclease.</text>
</comment>
<dbReference type="GO" id="GO:0008408">
    <property type="term" value="F:3'-5' exonuclease activity"/>
    <property type="evidence" value="ECO:0007669"/>
    <property type="project" value="UniProtKB-UniRule"/>
</dbReference>
<evidence type="ECO:0000256" key="4">
    <source>
        <dbReference type="ARBA" id="ARBA00022722"/>
    </source>
</evidence>
<dbReference type="FunFam" id="3.30.420.10:FF:000045">
    <property type="entry name" value="3'-5' exonuclease DinG"/>
    <property type="match status" value="1"/>
</dbReference>
<dbReference type="CDD" id="cd06127">
    <property type="entry name" value="DEDDh"/>
    <property type="match status" value="1"/>
</dbReference>
<accession>A0A1M4UTB2</accession>
<evidence type="ECO:0000259" key="12">
    <source>
        <dbReference type="PROSITE" id="PS51193"/>
    </source>
</evidence>
<dbReference type="Proteomes" id="UP000184128">
    <property type="component" value="Unassembled WGS sequence"/>
</dbReference>
<dbReference type="SMART" id="SM00479">
    <property type="entry name" value="EXOIII"/>
    <property type="match status" value="1"/>
</dbReference>
<evidence type="ECO:0000256" key="7">
    <source>
        <dbReference type="ARBA" id="ARBA00022839"/>
    </source>
</evidence>
<keyword evidence="2" id="KW-0548">Nucleotidyltransferase</keyword>
<protein>
    <recommendedName>
        <fullName evidence="10 11">3'-5' exonuclease DinG</fullName>
        <ecNumber evidence="10 11">3.1.-.-</ecNumber>
    </recommendedName>
</protein>
<dbReference type="EMBL" id="FQUF01000009">
    <property type="protein sequence ID" value="SHE59908.1"/>
    <property type="molecule type" value="Genomic_DNA"/>
</dbReference>
<dbReference type="PROSITE" id="PS51193">
    <property type="entry name" value="HELICASE_ATP_BIND_2"/>
    <property type="match status" value="1"/>
</dbReference>